<organism evidence="5">
    <name type="scientific">marine sediment metagenome</name>
    <dbReference type="NCBI Taxonomy" id="412755"/>
    <lineage>
        <taxon>unclassified sequences</taxon>
        <taxon>metagenomes</taxon>
        <taxon>ecological metagenomes</taxon>
    </lineage>
</organism>
<dbReference type="NCBIfam" id="NF003740">
    <property type="entry name" value="PRK05337.1"/>
    <property type="match status" value="1"/>
</dbReference>
<dbReference type="GO" id="GO:0005975">
    <property type="term" value="P:carbohydrate metabolic process"/>
    <property type="evidence" value="ECO:0007669"/>
    <property type="project" value="InterPro"/>
</dbReference>
<dbReference type="Pfam" id="PF00933">
    <property type="entry name" value="Glyco_hydro_3"/>
    <property type="match status" value="1"/>
</dbReference>
<comment type="similarity">
    <text evidence="1">Belongs to the glycosyl hydrolase 3 family.</text>
</comment>
<accession>X0ZGH7</accession>
<gene>
    <name evidence="5" type="ORF">S01H4_01331</name>
</gene>
<dbReference type="InterPro" id="IPR017853">
    <property type="entry name" value="GH"/>
</dbReference>
<evidence type="ECO:0000259" key="4">
    <source>
        <dbReference type="Pfam" id="PF00933"/>
    </source>
</evidence>
<dbReference type="InterPro" id="IPR001764">
    <property type="entry name" value="Glyco_hydro_3_N"/>
</dbReference>
<dbReference type="InterPro" id="IPR050226">
    <property type="entry name" value="NagZ_Beta-hexosaminidase"/>
</dbReference>
<sequence>MRNENKSKLEKDTTIFKKLISKMSLEEKIGQMFQVGFSGAEITSGISEMIKDYHVGGIIYFRRNIKSLRQVFKLSNELQAISINQRVGLPLMISTDQEGGIVHRLIGGTHFPGSMVLGATKNTELAERMGQAIAKELKTVGINMDFAPVLDVNCNSLNPVIGVRSFGEDPFWVAKLGVAFIKGVQAEGIIACGKHFPGHGDTVADSHLTLPVVKHDRNHLEKVEFYPFMQAIQAGVDSIMTAHVCFPSVEPKEDIPATLSYNVLTNLLRKELGYTGIIITDCMEMKAIADGFGTSEGAIMSIKAGSDIVLVSHSINKQKQAIEMVVEAVRKGEISEERINQSVLRILQLKKKRICLKSIIGSDYQKIDKKMDEELAYQIAKKGVTLAKDESNLIPIDMFNSKKILVLDFFLKRSSLVEDDIENKNLLVDFLREEGVKGKTLYFF</sequence>
<dbReference type="PANTHER" id="PTHR30480">
    <property type="entry name" value="BETA-HEXOSAMINIDASE-RELATED"/>
    <property type="match status" value="1"/>
</dbReference>
<dbReference type="Gene3D" id="3.20.20.300">
    <property type="entry name" value="Glycoside hydrolase, family 3, N-terminal domain"/>
    <property type="match status" value="1"/>
</dbReference>
<dbReference type="EMBL" id="BART01000237">
    <property type="protein sequence ID" value="GAG68409.1"/>
    <property type="molecule type" value="Genomic_DNA"/>
</dbReference>
<dbReference type="PANTHER" id="PTHR30480:SF16">
    <property type="entry name" value="GLYCOSIDE HYDROLASE FAMILY 3 DOMAIN PROTEIN"/>
    <property type="match status" value="1"/>
</dbReference>
<proteinExistence type="inferred from homology"/>
<comment type="caution">
    <text evidence="5">The sequence shown here is derived from an EMBL/GenBank/DDBJ whole genome shotgun (WGS) entry which is preliminary data.</text>
</comment>
<dbReference type="InterPro" id="IPR036962">
    <property type="entry name" value="Glyco_hydro_3_N_sf"/>
</dbReference>
<reference evidence="5" key="1">
    <citation type="journal article" date="2014" name="Front. Microbiol.">
        <title>High frequency of phylogenetically diverse reductive dehalogenase-homologous genes in deep subseafloor sedimentary metagenomes.</title>
        <authorList>
            <person name="Kawai M."/>
            <person name="Futagami T."/>
            <person name="Toyoda A."/>
            <person name="Takaki Y."/>
            <person name="Nishi S."/>
            <person name="Hori S."/>
            <person name="Arai W."/>
            <person name="Tsubouchi T."/>
            <person name="Morono Y."/>
            <person name="Uchiyama I."/>
            <person name="Ito T."/>
            <person name="Fujiyama A."/>
            <person name="Inagaki F."/>
            <person name="Takami H."/>
        </authorList>
    </citation>
    <scope>NUCLEOTIDE SEQUENCE</scope>
    <source>
        <strain evidence="5">Expedition CK06-06</strain>
    </source>
</reference>
<dbReference type="AlphaFoldDB" id="X0ZGH7"/>
<dbReference type="GO" id="GO:0009254">
    <property type="term" value="P:peptidoglycan turnover"/>
    <property type="evidence" value="ECO:0007669"/>
    <property type="project" value="TreeGrafter"/>
</dbReference>
<evidence type="ECO:0000256" key="2">
    <source>
        <dbReference type="ARBA" id="ARBA00022801"/>
    </source>
</evidence>
<keyword evidence="3" id="KW-0326">Glycosidase</keyword>
<evidence type="ECO:0000256" key="3">
    <source>
        <dbReference type="ARBA" id="ARBA00023295"/>
    </source>
</evidence>
<dbReference type="GO" id="GO:0004553">
    <property type="term" value="F:hydrolase activity, hydrolyzing O-glycosyl compounds"/>
    <property type="evidence" value="ECO:0007669"/>
    <property type="project" value="InterPro"/>
</dbReference>
<name>X0ZGH7_9ZZZZ</name>
<evidence type="ECO:0000313" key="5">
    <source>
        <dbReference type="EMBL" id="GAG68409.1"/>
    </source>
</evidence>
<dbReference type="FunFam" id="3.20.20.300:FF:000014">
    <property type="entry name" value="Beta-hexosaminidase, lipoprotein"/>
    <property type="match status" value="1"/>
</dbReference>
<keyword evidence="2" id="KW-0378">Hydrolase</keyword>
<feature type="domain" description="Glycoside hydrolase family 3 N-terminal" evidence="4">
    <location>
        <begin position="25"/>
        <end position="349"/>
    </location>
</feature>
<evidence type="ECO:0000256" key="1">
    <source>
        <dbReference type="ARBA" id="ARBA00005336"/>
    </source>
</evidence>
<dbReference type="SUPFAM" id="SSF51445">
    <property type="entry name" value="(Trans)glycosidases"/>
    <property type="match status" value="1"/>
</dbReference>
<dbReference type="PRINTS" id="PR00133">
    <property type="entry name" value="GLHYDRLASE3"/>
</dbReference>
<protein>
    <recommendedName>
        <fullName evidence="4">Glycoside hydrolase family 3 N-terminal domain-containing protein</fullName>
    </recommendedName>
</protein>